<dbReference type="InterPro" id="IPR039920">
    <property type="entry name" value="MMS19"/>
</dbReference>
<dbReference type="GO" id="GO:0005634">
    <property type="term" value="C:nucleus"/>
    <property type="evidence" value="ECO:0007669"/>
    <property type="project" value="UniProtKB-SubCell"/>
</dbReference>
<comment type="function">
    <text evidence="5">Key component of the cytosolic iron-sulfur protein assembly (CIA) complex, a multiprotein complex that mediates the incorporation of iron-sulfur cluster into apoproteins specifically involved in DNA metabolism and genomic integrity. In the CIA complex, MMS19 acts as an adapter between early-acting CIA components and a subset of cellular target iron-sulfur proteins.</text>
</comment>
<keyword evidence="5" id="KW-0234">DNA repair</keyword>
<evidence type="ECO:0000313" key="9">
    <source>
        <dbReference type="Proteomes" id="UP001443914"/>
    </source>
</evidence>
<dbReference type="Pfam" id="PF14500">
    <property type="entry name" value="MMS19_N"/>
    <property type="match status" value="1"/>
</dbReference>
<dbReference type="GO" id="GO:0016226">
    <property type="term" value="P:iron-sulfur cluster assembly"/>
    <property type="evidence" value="ECO:0007669"/>
    <property type="project" value="UniProtKB-UniRule"/>
</dbReference>
<evidence type="ECO:0000256" key="1">
    <source>
        <dbReference type="ARBA" id="ARBA00004123"/>
    </source>
</evidence>
<keyword evidence="3" id="KW-0677">Repeat</keyword>
<dbReference type="EMBL" id="JBDFQZ010000009">
    <property type="protein sequence ID" value="KAK9690173.1"/>
    <property type="molecule type" value="Genomic_DNA"/>
</dbReference>
<dbReference type="GO" id="GO:0006281">
    <property type="term" value="P:DNA repair"/>
    <property type="evidence" value="ECO:0007669"/>
    <property type="project" value="UniProtKB-UniRule"/>
</dbReference>
<protein>
    <recommendedName>
        <fullName evidence="5">MMS19 nucleotide excision repair protein</fullName>
    </recommendedName>
</protein>
<dbReference type="GO" id="GO:0051604">
    <property type="term" value="P:protein maturation"/>
    <property type="evidence" value="ECO:0007669"/>
    <property type="project" value="UniProtKB-UniRule"/>
</dbReference>
<keyword evidence="4 5" id="KW-0539">Nucleus</keyword>
<keyword evidence="5" id="KW-0227">DNA damage</keyword>
<accession>A0AAW1IKG6</accession>
<dbReference type="Gene3D" id="1.25.10.10">
    <property type="entry name" value="Leucine-rich Repeat Variant"/>
    <property type="match status" value="1"/>
</dbReference>
<dbReference type="InterPro" id="IPR011989">
    <property type="entry name" value="ARM-like"/>
</dbReference>
<proteinExistence type="inferred from homology"/>
<dbReference type="PANTHER" id="PTHR12891:SF0">
    <property type="entry name" value="MMS19 NUCLEOTIDE EXCISION REPAIR PROTEIN HOMOLOG"/>
    <property type="match status" value="1"/>
</dbReference>
<sequence>MQIQMKSPNSVVNYIETYVNSSISPAQQNVSVKSIASLLKNDVITMEFLVRDMELYLTTTDDILRARGLLLLAEVLGLLQLKHLDDVTIHTLAVFFTERLTDWRALRGALMGCLALVRRKNSSGVVTVTDAKALAQSYLENLQVQSLGQHDRKLCFELLDCLLDRYPESFSNLGDHLIYGVCEAIEGEKDPQCLMHVFHIVECVVRIFPDPAGPVASYADELFDIIGRYFPIHYTHPKNEDVDVTRDDLSRALMMAFSASPFFEPYAIPLLLEKLSSTLPLAKIDSLKYLSHCTEKYGLQRIAKYLSAIWSSLKAAIYDSPLENNTSVLDLPDGMSFQENEITIEALNLLQKVVSIQDNSFLNFVLQDEDVRSVIDSAANSGSSHDSLSQNKQKLYSVGRLLSVLAKASTNSCNMVFESVFLRLVNSLLLPPVAAPENAATIDSSVPGQKLNFSALYLCVQILDACRELAVASVRLESDSSFLEDTWCQMLVGCSSSLVKIFASDLATNDEMYHIADLSVRVKGLQILATFPGGSLPVSTSVFDGILGTLVSIITEKSTLTSLWKVSLNALAEIGTFLHEYLCPEKLQIYSSTVVEKIISMISLDDSTIHSLVLEALSEICASGHSFMSRIIKGVQETLSATFTNFFVDGDMKLAKELIQLLECYSSKLLPQYHRVKGLESVPLRFATDIWDQIEAAIKVDFRATGEELLNATKRAIKLEVSMCSEDDQRAIYQKAFKVISSDNSFSPELISSQLKGLTITQDLECLSYRDKWLISLFASVIIALHPQTLSPISRAVIELLLISFLKDDVTSAQALGSIVNKMTLKDSQLQSPNCMCLDDVLELIVKLTLGSCSDFFLKYDCEIINQSKSCRNVSDCLLFQTNCVTGLAWIGKGLLMRGHERLKDITTIFLKFLVSSSELEVVLEQNEWLGRDKSMILSLANSAADAFHVFLSDSENCLNKTFHATVRPLYKQRFFSFVMPILLSSAKESISREARSSLYRAIGHVICDTPLAAIMAESKKLLPVLVDVISILSEDLLNKDLIYSLLLVLSGLLLDKNGQDTASENAHVIINCLIKLLSYPHKMLVRETAIQCLVAMTGMPHTRIYPMRIQVLKALSKVLDDPKRSVRLEAVRCRQAWASMV</sequence>
<dbReference type="InterPro" id="IPR029240">
    <property type="entry name" value="MMS19_N"/>
</dbReference>
<reference evidence="8" key="1">
    <citation type="submission" date="2024-03" db="EMBL/GenBank/DDBJ databases">
        <title>WGS assembly of Saponaria officinalis var. Norfolk2.</title>
        <authorList>
            <person name="Jenkins J."/>
            <person name="Shu S."/>
            <person name="Grimwood J."/>
            <person name="Barry K."/>
            <person name="Goodstein D."/>
            <person name="Schmutz J."/>
            <person name="Leebens-Mack J."/>
            <person name="Osbourn A."/>
        </authorList>
    </citation>
    <scope>NUCLEOTIDE SEQUENCE [LARGE SCALE GENOMIC DNA]</scope>
    <source>
        <strain evidence="8">JIC</strain>
    </source>
</reference>
<keyword evidence="9" id="KW-1185">Reference proteome</keyword>
<dbReference type="InterPro" id="IPR016024">
    <property type="entry name" value="ARM-type_fold"/>
</dbReference>
<dbReference type="Proteomes" id="UP001443914">
    <property type="component" value="Unassembled WGS sequence"/>
</dbReference>
<evidence type="ECO:0000259" key="6">
    <source>
        <dbReference type="Pfam" id="PF12460"/>
    </source>
</evidence>
<name>A0AAW1IKG6_SAPOF</name>
<dbReference type="AlphaFoldDB" id="A0AAW1IKG6"/>
<comment type="similarity">
    <text evidence="2 5">Belongs to the MET18/MMS19 family.</text>
</comment>
<dbReference type="GO" id="GO:0097361">
    <property type="term" value="C:cytosolic [4Fe-4S] assembly targeting complex"/>
    <property type="evidence" value="ECO:0007669"/>
    <property type="project" value="UniProtKB-UniRule"/>
</dbReference>
<evidence type="ECO:0000259" key="7">
    <source>
        <dbReference type="Pfam" id="PF14500"/>
    </source>
</evidence>
<evidence type="ECO:0000256" key="2">
    <source>
        <dbReference type="ARBA" id="ARBA00009340"/>
    </source>
</evidence>
<organism evidence="8 9">
    <name type="scientific">Saponaria officinalis</name>
    <name type="common">Common soapwort</name>
    <name type="synonym">Lychnis saponaria</name>
    <dbReference type="NCBI Taxonomy" id="3572"/>
    <lineage>
        <taxon>Eukaryota</taxon>
        <taxon>Viridiplantae</taxon>
        <taxon>Streptophyta</taxon>
        <taxon>Embryophyta</taxon>
        <taxon>Tracheophyta</taxon>
        <taxon>Spermatophyta</taxon>
        <taxon>Magnoliopsida</taxon>
        <taxon>eudicotyledons</taxon>
        <taxon>Gunneridae</taxon>
        <taxon>Pentapetalae</taxon>
        <taxon>Caryophyllales</taxon>
        <taxon>Caryophyllaceae</taxon>
        <taxon>Caryophylleae</taxon>
        <taxon>Saponaria</taxon>
    </lineage>
</organism>
<comment type="caution">
    <text evidence="8">The sequence shown here is derived from an EMBL/GenBank/DDBJ whole genome shotgun (WGS) entry which is preliminary data.</text>
</comment>
<evidence type="ECO:0000256" key="4">
    <source>
        <dbReference type="ARBA" id="ARBA00023242"/>
    </source>
</evidence>
<comment type="subcellular location">
    <subcellularLocation>
        <location evidence="1 5">Nucleus</location>
    </subcellularLocation>
</comment>
<evidence type="ECO:0000256" key="3">
    <source>
        <dbReference type="ARBA" id="ARBA00022737"/>
    </source>
</evidence>
<evidence type="ECO:0000313" key="8">
    <source>
        <dbReference type="EMBL" id="KAK9690173.1"/>
    </source>
</evidence>
<dbReference type="InterPro" id="IPR024687">
    <property type="entry name" value="MMS19_C"/>
</dbReference>
<dbReference type="PANTHER" id="PTHR12891">
    <property type="entry name" value="DNA REPAIR/TRANSCRIPTION PROTEIN MET18/MMS19"/>
    <property type="match status" value="1"/>
</dbReference>
<dbReference type="Pfam" id="PF12460">
    <property type="entry name" value="MMS19_C"/>
    <property type="match status" value="1"/>
</dbReference>
<feature type="domain" description="MMS19 N-terminal" evidence="7">
    <location>
        <begin position="50"/>
        <end position="318"/>
    </location>
</feature>
<evidence type="ECO:0000256" key="5">
    <source>
        <dbReference type="RuleBase" id="RU367072"/>
    </source>
</evidence>
<gene>
    <name evidence="8" type="ORF">RND81_09G109300</name>
</gene>
<dbReference type="SUPFAM" id="SSF48371">
    <property type="entry name" value="ARM repeat"/>
    <property type="match status" value="2"/>
</dbReference>
<feature type="domain" description="MMS19 C-terminal" evidence="6">
    <location>
        <begin position="613"/>
        <end position="1097"/>
    </location>
</feature>